<dbReference type="InterPro" id="IPR006750">
    <property type="entry name" value="YdcZ"/>
</dbReference>
<gene>
    <name evidence="2" type="ORF">A8709_21155</name>
</gene>
<sequence length="147" mass="15475">MLGNNISFILAFSAGVLGVMQGMINAHIGKDQGQLGMIIGVSAVQITVALLLLWRVRSAAPLDLQVIPWMVIAGAMGVAIMFGTSYATGKVGTLSVFVLIIVGQMLASSIIDHFGVLGLPKNPVTLPKICSMLLILIGVWCLIKSSR</sequence>
<evidence type="ECO:0000256" key="1">
    <source>
        <dbReference type="SAM" id="Phobius"/>
    </source>
</evidence>
<dbReference type="Proteomes" id="UP000093309">
    <property type="component" value="Unassembled WGS sequence"/>
</dbReference>
<dbReference type="OrthoDB" id="7864805at2"/>
<feature type="transmembrane region" description="Helical" evidence="1">
    <location>
        <begin position="35"/>
        <end position="54"/>
    </location>
</feature>
<protein>
    <recommendedName>
        <fullName evidence="4">DMT family transporter</fullName>
    </recommendedName>
</protein>
<dbReference type="PANTHER" id="PTHR34821">
    <property type="entry name" value="INNER MEMBRANE PROTEIN YDCZ"/>
    <property type="match status" value="1"/>
</dbReference>
<organism evidence="2 3">
    <name type="scientific">Paenibacillus pectinilyticus</name>
    <dbReference type="NCBI Taxonomy" id="512399"/>
    <lineage>
        <taxon>Bacteria</taxon>
        <taxon>Bacillati</taxon>
        <taxon>Bacillota</taxon>
        <taxon>Bacilli</taxon>
        <taxon>Bacillales</taxon>
        <taxon>Paenibacillaceae</taxon>
        <taxon>Paenibacillus</taxon>
    </lineage>
</organism>
<dbReference type="RefSeq" id="WP_065854773.1">
    <property type="nucleotide sequence ID" value="NZ_LYPC01000026.1"/>
</dbReference>
<feature type="transmembrane region" description="Helical" evidence="1">
    <location>
        <begin position="66"/>
        <end position="87"/>
    </location>
</feature>
<dbReference type="AlphaFoldDB" id="A0A1C0ZXK6"/>
<feature type="transmembrane region" description="Helical" evidence="1">
    <location>
        <begin position="94"/>
        <end position="119"/>
    </location>
</feature>
<feature type="transmembrane region" description="Helical" evidence="1">
    <location>
        <begin position="125"/>
        <end position="143"/>
    </location>
</feature>
<proteinExistence type="predicted"/>
<dbReference type="GO" id="GO:0005886">
    <property type="term" value="C:plasma membrane"/>
    <property type="evidence" value="ECO:0007669"/>
    <property type="project" value="TreeGrafter"/>
</dbReference>
<keyword evidence="1" id="KW-1133">Transmembrane helix</keyword>
<evidence type="ECO:0000313" key="3">
    <source>
        <dbReference type="Proteomes" id="UP000093309"/>
    </source>
</evidence>
<accession>A0A1C0ZXK6</accession>
<reference evidence="3" key="1">
    <citation type="submission" date="2016-05" db="EMBL/GenBank/DDBJ databases">
        <title>Paenibacillus oryzae. sp. nov., isolated from the rice root.</title>
        <authorList>
            <person name="Zhang J."/>
            <person name="Zhang X."/>
        </authorList>
    </citation>
    <scope>NUCLEOTIDE SEQUENCE [LARGE SCALE GENOMIC DNA]</scope>
    <source>
        <strain evidence="3">KCTC13222</strain>
    </source>
</reference>
<dbReference type="EMBL" id="LYPC01000026">
    <property type="protein sequence ID" value="OCT12843.1"/>
    <property type="molecule type" value="Genomic_DNA"/>
</dbReference>
<feature type="transmembrane region" description="Helical" evidence="1">
    <location>
        <begin position="6"/>
        <end position="28"/>
    </location>
</feature>
<name>A0A1C0ZXK6_9BACL</name>
<keyword evidence="1" id="KW-0812">Transmembrane</keyword>
<keyword evidence="3" id="KW-1185">Reference proteome</keyword>
<keyword evidence="1" id="KW-0472">Membrane</keyword>
<comment type="caution">
    <text evidence="2">The sequence shown here is derived from an EMBL/GenBank/DDBJ whole genome shotgun (WGS) entry which is preliminary data.</text>
</comment>
<evidence type="ECO:0000313" key="2">
    <source>
        <dbReference type="EMBL" id="OCT12843.1"/>
    </source>
</evidence>
<dbReference type="STRING" id="512399.A8709_21155"/>
<evidence type="ECO:0008006" key="4">
    <source>
        <dbReference type="Google" id="ProtNLM"/>
    </source>
</evidence>
<dbReference type="PANTHER" id="PTHR34821:SF2">
    <property type="entry name" value="INNER MEMBRANE PROTEIN YDCZ"/>
    <property type="match status" value="1"/>
</dbReference>
<dbReference type="Pfam" id="PF04657">
    <property type="entry name" value="DMT_YdcZ"/>
    <property type="match status" value="1"/>
</dbReference>